<keyword evidence="2" id="KW-0472">Membrane</keyword>
<keyword evidence="2" id="KW-0812">Transmembrane</keyword>
<feature type="region of interest" description="Disordered" evidence="1">
    <location>
        <begin position="149"/>
        <end position="172"/>
    </location>
</feature>
<accession>A0ABD6A7V1</accession>
<dbReference type="AlphaFoldDB" id="A0ABD6A7V1"/>
<keyword evidence="4" id="KW-1185">Reference proteome</keyword>
<reference evidence="3 4" key="1">
    <citation type="journal article" date="2019" name="Int. J. Syst. Evol. Microbiol.">
        <title>The Global Catalogue of Microorganisms (GCM) 10K type strain sequencing project: providing services to taxonomists for standard genome sequencing and annotation.</title>
        <authorList>
            <consortium name="The Broad Institute Genomics Platform"/>
            <consortium name="The Broad Institute Genome Sequencing Center for Infectious Disease"/>
            <person name="Wu L."/>
            <person name="Ma J."/>
        </authorList>
    </citation>
    <scope>NUCLEOTIDE SEQUENCE [LARGE SCALE GENOMIC DNA]</scope>
    <source>
        <strain evidence="3 4">PSR21</strain>
    </source>
</reference>
<dbReference type="GeneID" id="79314072"/>
<evidence type="ECO:0000313" key="4">
    <source>
        <dbReference type="Proteomes" id="UP001596547"/>
    </source>
</evidence>
<sequence length="237" mass="24608">MSVLSGLLGGALLTITGLTLLTVPNEAAAAVVDPLGAAAMILLRLLGALAFGVATLRADAETPPRPGDWLPVTALPVGLPFALGVTTYVTVRGADPWTGPPLSVLRARVDRPQSLPLGASERGVRSRSGSRIIPTVRSTTGGVSLVQTTARKAPTAEERGNSTDSGSEVTSATSLRGSRIYFDETGSASVETPAGRESRPDLVKSLFDLERLVHSVVEAFPELFAEGSDAGILLYHL</sequence>
<gene>
    <name evidence="3" type="ORF">ACFQPE_05300</name>
</gene>
<evidence type="ECO:0000313" key="3">
    <source>
        <dbReference type="EMBL" id="MFC7316212.1"/>
    </source>
</evidence>
<dbReference type="Proteomes" id="UP001596547">
    <property type="component" value="Unassembled WGS sequence"/>
</dbReference>
<keyword evidence="2" id="KW-1133">Transmembrane helix</keyword>
<comment type="caution">
    <text evidence="3">The sequence shown here is derived from an EMBL/GenBank/DDBJ whole genome shotgun (WGS) entry which is preliminary data.</text>
</comment>
<protein>
    <submittedName>
        <fullName evidence="3">Uncharacterized protein</fullName>
    </submittedName>
</protein>
<proteinExistence type="predicted"/>
<feature type="compositionally biased region" description="Polar residues" evidence="1">
    <location>
        <begin position="162"/>
        <end position="172"/>
    </location>
</feature>
<dbReference type="EMBL" id="JBHTBF010000002">
    <property type="protein sequence ID" value="MFC7316212.1"/>
    <property type="molecule type" value="Genomic_DNA"/>
</dbReference>
<name>A0ABD6A7V1_9EURY</name>
<dbReference type="RefSeq" id="WP_276304527.1">
    <property type="nucleotide sequence ID" value="NZ_CP119992.1"/>
</dbReference>
<evidence type="ECO:0000256" key="2">
    <source>
        <dbReference type="SAM" id="Phobius"/>
    </source>
</evidence>
<feature type="transmembrane region" description="Helical" evidence="2">
    <location>
        <begin position="39"/>
        <end position="56"/>
    </location>
</feature>
<organism evidence="3 4">
    <name type="scientific">Halomarina halobia</name>
    <dbReference type="NCBI Taxonomy" id="3033386"/>
    <lineage>
        <taxon>Archaea</taxon>
        <taxon>Methanobacteriati</taxon>
        <taxon>Methanobacteriota</taxon>
        <taxon>Stenosarchaea group</taxon>
        <taxon>Halobacteria</taxon>
        <taxon>Halobacteriales</taxon>
        <taxon>Natronomonadaceae</taxon>
        <taxon>Halomarina</taxon>
    </lineage>
</organism>
<evidence type="ECO:0000256" key="1">
    <source>
        <dbReference type="SAM" id="MobiDB-lite"/>
    </source>
</evidence>